<sequence>MFLPSELKLQIAGYLDPLSSVEFGATCKEHWKLCRPIFQKHAQSFAEAPVVSATDIWRLLRDILQDGSKGWYVTEINLTANWDDKQPSTPVEDVDILQDAAKKLLELYPQHSEEDLLVQEIEEGIVTGASASVIAVLIHHLPNLKTFRMTAVRDQNVLEHLLFRMAAEFGNTANASKLPFQQLRTVALSCYDTENLLSADWILPFLRVPSLRTFAGNMLGGNFSSGIGMKTAPLLPHPRSNIEEFFFTCCQFDASVVEYILTCVHSLKRFTYEAEGRIASEHPYDANVVLKALSDHTWNSLEYLVLIHPSYSDELLFRKDPSRVTEVDLTAFVQLHSLWADWAMLWPEPSDVPDSGDRLRNTGVEPPCTLLDIRDKLPSSLQNLDLGGLFSEEEWEGLVTPLATPNEQTPSLKLEGIRVRGHIKRNRPHELFAVAEGWDSRYLKKVSGSGDGAWTKDAWALCALFPGNG</sequence>
<organism evidence="1 2">
    <name type="scientific">Curvularia kusanoi</name>
    <name type="common">Cochliobolus kusanoi</name>
    <dbReference type="NCBI Taxonomy" id="90978"/>
    <lineage>
        <taxon>Eukaryota</taxon>
        <taxon>Fungi</taxon>
        <taxon>Dikarya</taxon>
        <taxon>Ascomycota</taxon>
        <taxon>Pezizomycotina</taxon>
        <taxon>Dothideomycetes</taxon>
        <taxon>Pleosporomycetidae</taxon>
        <taxon>Pleosporales</taxon>
        <taxon>Pleosporineae</taxon>
        <taxon>Pleosporaceae</taxon>
        <taxon>Curvularia</taxon>
    </lineage>
</organism>
<evidence type="ECO:0000313" key="2">
    <source>
        <dbReference type="Proteomes" id="UP000801428"/>
    </source>
</evidence>
<comment type="caution">
    <text evidence="1">The sequence shown here is derived from an EMBL/GenBank/DDBJ whole genome shotgun (WGS) entry which is preliminary data.</text>
</comment>
<name>A0A9P4TK80_CURKU</name>
<evidence type="ECO:0000313" key="1">
    <source>
        <dbReference type="EMBL" id="KAF3006762.1"/>
    </source>
</evidence>
<keyword evidence="2" id="KW-1185">Reference proteome</keyword>
<evidence type="ECO:0008006" key="3">
    <source>
        <dbReference type="Google" id="ProtNLM"/>
    </source>
</evidence>
<dbReference type="AlphaFoldDB" id="A0A9P4TK80"/>
<gene>
    <name evidence="1" type="ORF">E8E13_010030</name>
</gene>
<dbReference type="OrthoDB" id="5304354at2759"/>
<accession>A0A9P4TK80</accession>
<dbReference type="Proteomes" id="UP000801428">
    <property type="component" value="Unassembled WGS sequence"/>
</dbReference>
<proteinExistence type="predicted"/>
<dbReference type="EMBL" id="SWKU01000005">
    <property type="protein sequence ID" value="KAF3006762.1"/>
    <property type="molecule type" value="Genomic_DNA"/>
</dbReference>
<reference evidence="1" key="1">
    <citation type="submission" date="2019-04" db="EMBL/GenBank/DDBJ databases">
        <title>Sequencing of skin fungus with MAO and IRED activity.</title>
        <authorList>
            <person name="Marsaioli A.J."/>
            <person name="Bonatto J.M.C."/>
            <person name="Reis Junior O."/>
        </authorList>
    </citation>
    <scope>NUCLEOTIDE SEQUENCE</scope>
    <source>
        <strain evidence="1">30M1</strain>
    </source>
</reference>
<protein>
    <recommendedName>
        <fullName evidence="3">F-box domain-containing protein</fullName>
    </recommendedName>
</protein>